<dbReference type="Proteomes" id="UP000314294">
    <property type="component" value="Unassembled WGS sequence"/>
</dbReference>
<gene>
    <name evidence="1" type="ORF">EYF80_021209</name>
</gene>
<organism evidence="1 2">
    <name type="scientific">Liparis tanakae</name>
    <name type="common">Tanaka's snailfish</name>
    <dbReference type="NCBI Taxonomy" id="230148"/>
    <lineage>
        <taxon>Eukaryota</taxon>
        <taxon>Metazoa</taxon>
        <taxon>Chordata</taxon>
        <taxon>Craniata</taxon>
        <taxon>Vertebrata</taxon>
        <taxon>Euteleostomi</taxon>
        <taxon>Actinopterygii</taxon>
        <taxon>Neopterygii</taxon>
        <taxon>Teleostei</taxon>
        <taxon>Neoteleostei</taxon>
        <taxon>Acanthomorphata</taxon>
        <taxon>Eupercaria</taxon>
        <taxon>Perciformes</taxon>
        <taxon>Cottioidei</taxon>
        <taxon>Cottales</taxon>
        <taxon>Liparidae</taxon>
        <taxon>Liparis</taxon>
    </lineage>
</organism>
<evidence type="ECO:0000313" key="2">
    <source>
        <dbReference type="Proteomes" id="UP000314294"/>
    </source>
</evidence>
<comment type="caution">
    <text evidence="1">The sequence shown here is derived from an EMBL/GenBank/DDBJ whole genome shotgun (WGS) entry which is preliminary data.</text>
</comment>
<accession>A0A4Z2HUD0</accession>
<keyword evidence="2" id="KW-1185">Reference proteome</keyword>
<dbReference type="AlphaFoldDB" id="A0A4Z2HUD0"/>
<sequence>MSNNGSLVIAESCRWENMKGSPTRSRSLRSQSDAAINKEVSLGMSKHGEEARRLFLLTETFISNASNSLQLPLITSNTKEEKQKFTWKWGLTLRAQPASPCVRFISVSGSPLFSPEDAEWICVKSDGLI</sequence>
<evidence type="ECO:0000313" key="1">
    <source>
        <dbReference type="EMBL" id="TNN68563.1"/>
    </source>
</evidence>
<protein>
    <submittedName>
        <fullName evidence="1">Uncharacterized protein</fullName>
    </submittedName>
</protein>
<name>A0A4Z2HUD0_9TELE</name>
<dbReference type="EMBL" id="SRLO01000188">
    <property type="protein sequence ID" value="TNN68563.1"/>
    <property type="molecule type" value="Genomic_DNA"/>
</dbReference>
<proteinExistence type="predicted"/>
<reference evidence="1 2" key="1">
    <citation type="submission" date="2019-03" db="EMBL/GenBank/DDBJ databases">
        <title>First draft genome of Liparis tanakae, snailfish: a comprehensive survey of snailfish specific genes.</title>
        <authorList>
            <person name="Kim W."/>
            <person name="Song I."/>
            <person name="Jeong J.-H."/>
            <person name="Kim D."/>
            <person name="Kim S."/>
            <person name="Ryu S."/>
            <person name="Song J.Y."/>
            <person name="Lee S.K."/>
        </authorList>
    </citation>
    <scope>NUCLEOTIDE SEQUENCE [LARGE SCALE GENOMIC DNA]</scope>
    <source>
        <tissue evidence="1">Muscle</tissue>
    </source>
</reference>